<dbReference type="Proteomes" id="UP001652409">
    <property type="component" value="Unassembled WGS sequence"/>
</dbReference>
<evidence type="ECO:0000313" key="3">
    <source>
        <dbReference type="Proteomes" id="UP001652409"/>
    </source>
</evidence>
<dbReference type="InterPro" id="IPR050194">
    <property type="entry name" value="Glycosyltransferase_grp1"/>
</dbReference>
<dbReference type="Pfam" id="PF13439">
    <property type="entry name" value="Glyco_transf_4"/>
    <property type="match status" value="1"/>
</dbReference>
<feature type="domain" description="Glycosyltransferase subfamily 4-like N-terminal" evidence="1">
    <location>
        <begin position="12"/>
        <end position="173"/>
    </location>
</feature>
<accession>A0ABT2TXA0</accession>
<gene>
    <name evidence="2" type="ORF">OCV61_11575</name>
</gene>
<evidence type="ECO:0000259" key="1">
    <source>
        <dbReference type="Pfam" id="PF13439"/>
    </source>
</evidence>
<reference evidence="2 3" key="1">
    <citation type="journal article" date="2021" name="ISME Commun">
        <title>Automated analysis of genomic sequences facilitates high-throughput and comprehensive description of bacteria.</title>
        <authorList>
            <person name="Hitch T.C.A."/>
        </authorList>
    </citation>
    <scope>NUCLEOTIDE SEQUENCE [LARGE SCALE GENOMIC DNA]</scope>
    <source>
        <strain evidence="2 3">Sanger_23</strain>
    </source>
</reference>
<dbReference type="RefSeq" id="WP_158421969.1">
    <property type="nucleotide sequence ID" value="NZ_JAOQJL010000022.1"/>
</dbReference>
<evidence type="ECO:0000313" key="2">
    <source>
        <dbReference type="EMBL" id="MCU6766049.1"/>
    </source>
</evidence>
<dbReference type="PANTHER" id="PTHR45947">
    <property type="entry name" value="SULFOQUINOVOSYL TRANSFERASE SQD2"/>
    <property type="match status" value="1"/>
</dbReference>
<dbReference type="InterPro" id="IPR028098">
    <property type="entry name" value="Glyco_trans_4-like_N"/>
</dbReference>
<comment type="caution">
    <text evidence="2">The sequence shown here is derived from an EMBL/GenBank/DDBJ whole genome shotgun (WGS) entry which is preliminary data.</text>
</comment>
<dbReference type="SUPFAM" id="SSF53756">
    <property type="entry name" value="UDP-Glycosyltransferase/glycogen phosphorylase"/>
    <property type="match status" value="1"/>
</dbReference>
<dbReference type="PANTHER" id="PTHR45947:SF3">
    <property type="entry name" value="SULFOQUINOVOSYL TRANSFERASE SQD2"/>
    <property type="match status" value="1"/>
</dbReference>
<organism evidence="2 3">
    <name type="scientific">Blautia ammoniilytica</name>
    <dbReference type="NCBI Taxonomy" id="2981782"/>
    <lineage>
        <taxon>Bacteria</taxon>
        <taxon>Bacillati</taxon>
        <taxon>Bacillota</taxon>
        <taxon>Clostridia</taxon>
        <taxon>Lachnospirales</taxon>
        <taxon>Lachnospiraceae</taxon>
        <taxon>Blautia</taxon>
    </lineage>
</organism>
<name>A0ABT2TXA0_9FIRM</name>
<dbReference type="Gene3D" id="3.40.50.2000">
    <property type="entry name" value="Glycogen Phosphorylase B"/>
    <property type="match status" value="2"/>
</dbReference>
<dbReference type="Pfam" id="PF13692">
    <property type="entry name" value="Glyco_trans_1_4"/>
    <property type="match status" value="1"/>
</dbReference>
<dbReference type="CDD" id="cd03812">
    <property type="entry name" value="GT4_CapH-like"/>
    <property type="match status" value="1"/>
</dbReference>
<sequence length="365" mass="41235">MKVLQIGMGNNPGGVEAFVMNYYRQLSLKGIRFDFVSMYGEIAFHQEILSLGGQVFLVPNVKKDYFGYVKAMKEILAEGRYDVVHVNMLSAANILPLRLAKEAGVGKVIAHSHNASAPGMLRRILDQWNRPKISRYADVLAACGEKAGRWLFGDQAYEQGQVVLLSNAIDVERFLFSEEKRKAARAKLGLTDGFVIGHVGRFQLQKNHERILEIFRQIQEMEPDVRLLLVGEGELLPKIREKARDYQLEKQIVFAGVRSDVEDCLCAMDVFLFPSLFEGLPFTLVEAQANGLPCVISDRITREVVLDEERVCCLSLENSDTAWAAKVLSYKGCGREEPQITKKRLVAAHFDIHNEADRLLELYNR</sequence>
<dbReference type="EMBL" id="JAOQJL010000022">
    <property type="protein sequence ID" value="MCU6766049.1"/>
    <property type="molecule type" value="Genomic_DNA"/>
</dbReference>
<protein>
    <submittedName>
        <fullName evidence="2">Glycosyltransferase family 1 protein</fullName>
    </submittedName>
</protein>
<proteinExistence type="predicted"/>
<keyword evidence="3" id="KW-1185">Reference proteome</keyword>